<dbReference type="PANTHER" id="PTHR33392">
    <property type="entry name" value="POLYISOPRENYL-TEICHOIC ACID--PEPTIDOGLYCAN TEICHOIC ACID TRANSFERASE TAGU"/>
    <property type="match status" value="1"/>
</dbReference>
<gene>
    <name evidence="5" type="ORF">P0Y55_00260</name>
</gene>
<dbReference type="Gene3D" id="3.40.630.190">
    <property type="entry name" value="LCP protein"/>
    <property type="match status" value="1"/>
</dbReference>
<comment type="similarity">
    <text evidence="1">Belongs to the LytR/CpsA/Psr (LCP) family.</text>
</comment>
<feature type="compositionally biased region" description="Low complexity" evidence="2">
    <location>
        <begin position="8"/>
        <end position="19"/>
    </location>
</feature>
<evidence type="ECO:0000313" key="6">
    <source>
        <dbReference type="Proteomes" id="UP001178662"/>
    </source>
</evidence>
<reference evidence="5" key="1">
    <citation type="submission" date="2023-03" db="EMBL/GenBank/DDBJ databases">
        <title>Andean soil-derived lignocellulolytic bacterial consortium as a source of novel taxa and putative plastic-active enzymes.</title>
        <authorList>
            <person name="Diaz-Garcia L."/>
            <person name="Chuvochina M."/>
            <person name="Feuerriegel G."/>
            <person name="Bunk B."/>
            <person name="Sproer C."/>
            <person name="Streit W.R."/>
            <person name="Rodriguez L.M."/>
            <person name="Overmann J."/>
            <person name="Jimenez D.J."/>
        </authorList>
    </citation>
    <scope>NUCLEOTIDE SEQUENCE</scope>
    <source>
        <strain evidence="5">MAG 2441</strain>
    </source>
</reference>
<evidence type="ECO:0000256" key="3">
    <source>
        <dbReference type="SAM" id="Phobius"/>
    </source>
</evidence>
<feature type="region of interest" description="Disordered" evidence="2">
    <location>
        <begin position="1"/>
        <end position="40"/>
    </location>
</feature>
<dbReference type="Proteomes" id="UP001178662">
    <property type="component" value="Chromosome"/>
</dbReference>
<evidence type="ECO:0000256" key="1">
    <source>
        <dbReference type="ARBA" id="ARBA00006068"/>
    </source>
</evidence>
<protein>
    <submittedName>
        <fullName evidence="5">LCP family protein</fullName>
    </submittedName>
</protein>
<dbReference type="NCBIfam" id="TIGR00350">
    <property type="entry name" value="lytR_cpsA_psr"/>
    <property type="match status" value="1"/>
</dbReference>
<dbReference type="Pfam" id="PF03816">
    <property type="entry name" value="LytR_cpsA_psr"/>
    <property type="match status" value="1"/>
</dbReference>
<dbReference type="InterPro" id="IPR050922">
    <property type="entry name" value="LytR/CpsA/Psr_CW_biosynth"/>
</dbReference>
<proteinExistence type="inferred from homology"/>
<dbReference type="PANTHER" id="PTHR33392:SF6">
    <property type="entry name" value="POLYISOPRENYL-TEICHOIC ACID--PEPTIDOGLYCAN TEICHOIC ACID TRANSFERASE TAGU"/>
    <property type="match status" value="1"/>
</dbReference>
<keyword evidence="3" id="KW-1133">Transmembrane helix</keyword>
<evidence type="ECO:0000313" key="5">
    <source>
        <dbReference type="EMBL" id="WEK54551.1"/>
    </source>
</evidence>
<evidence type="ECO:0000256" key="2">
    <source>
        <dbReference type="SAM" id="MobiDB-lite"/>
    </source>
</evidence>
<feature type="transmembrane region" description="Helical" evidence="3">
    <location>
        <begin position="49"/>
        <end position="73"/>
    </location>
</feature>
<dbReference type="EMBL" id="CP119317">
    <property type="protein sequence ID" value="WEK54551.1"/>
    <property type="molecule type" value="Genomic_DNA"/>
</dbReference>
<organism evidence="5 6">
    <name type="scientific">Candidatus Cohnella colombiensis</name>
    <dbReference type="NCBI Taxonomy" id="3121368"/>
    <lineage>
        <taxon>Bacteria</taxon>
        <taxon>Bacillati</taxon>
        <taxon>Bacillota</taxon>
        <taxon>Bacilli</taxon>
        <taxon>Bacillales</taxon>
        <taxon>Paenibacillaceae</taxon>
        <taxon>Cohnella</taxon>
    </lineage>
</organism>
<accession>A0AA95EX60</accession>
<evidence type="ECO:0000259" key="4">
    <source>
        <dbReference type="Pfam" id="PF03816"/>
    </source>
</evidence>
<name>A0AA95EX60_9BACL</name>
<keyword evidence="6" id="KW-1185">Reference proteome</keyword>
<keyword evidence="3" id="KW-0472">Membrane</keyword>
<sequence>MEEKETGDSLQSDSVQLDSMQADPIQPDSVPLETRSTKRKKMDRKTRNIIIYSALALVLVLGLGTAYAMHVFYSFAGNIYVDPNENPANIDPDAPKEGDPDYQPVSAAPEWDGHERINIVLFGADSRGLENTRLSRSDTMMIVSINPEDKSVRLFSILRDTYVKIANHGSNRLNAAIVFGGPRLAMSTISSFVDLPLHYYVYTDFEGFISLIDSIGGIDYEVDKKMVHIDNRDDPRYNIRLEPGLQHMDGVTALQYVRFRSDALSDYSRSDRQRQFIGAIATELKKTTNLFKLPSLLNSIAPYIQTDIPPDELFDLARLALKLDMSTMSGVMLPQQGAFTNEIISDMDVIVPNIEKVQAYVKEQLGE</sequence>
<dbReference type="AlphaFoldDB" id="A0AA95EX60"/>
<keyword evidence="3" id="KW-0812">Transmembrane</keyword>
<dbReference type="InterPro" id="IPR004474">
    <property type="entry name" value="LytR_CpsA_psr"/>
</dbReference>
<feature type="domain" description="Cell envelope-related transcriptional attenuator" evidence="4">
    <location>
        <begin position="136"/>
        <end position="285"/>
    </location>
</feature>